<dbReference type="AlphaFoldDB" id="A0A2N9F0U6"/>
<name>A0A2N9F0U6_FAGSY</name>
<protein>
    <submittedName>
        <fullName evidence="1">Uncharacterized protein</fullName>
    </submittedName>
</protein>
<proteinExistence type="predicted"/>
<sequence>MQNTVGKLGKSTFQRYKVRANRSLDERVMAPGSRGVWAVFSHFSGKDSDQMGDATGELRVASRSWSCNLSNAPRLVDQLAAIRKDSAREGDSPGGKNVPDFPPEIELGLERYGPANGGHRSVFGLPEGNFPIKIPARPEKILTIRELHVVHGYVLFLKFLDLRINSLRVGKTLRKASATYFLKVRALHGGEFGFVRCGPANRGCWNVSHVGRSFFDRDSGLTGGAFDNPRVAHCR</sequence>
<reference evidence="1" key="1">
    <citation type="submission" date="2018-02" db="EMBL/GenBank/DDBJ databases">
        <authorList>
            <person name="Cohen D.B."/>
            <person name="Kent A.D."/>
        </authorList>
    </citation>
    <scope>NUCLEOTIDE SEQUENCE</scope>
</reference>
<accession>A0A2N9F0U6</accession>
<organism evidence="1">
    <name type="scientific">Fagus sylvatica</name>
    <name type="common">Beechnut</name>
    <dbReference type="NCBI Taxonomy" id="28930"/>
    <lineage>
        <taxon>Eukaryota</taxon>
        <taxon>Viridiplantae</taxon>
        <taxon>Streptophyta</taxon>
        <taxon>Embryophyta</taxon>
        <taxon>Tracheophyta</taxon>
        <taxon>Spermatophyta</taxon>
        <taxon>Magnoliopsida</taxon>
        <taxon>eudicotyledons</taxon>
        <taxon>Gunneridae</taxon>
        <taxon>Pentapetalae</taxon>
        <taxon>rosids</taxon>
        <taxon>fabids</taxon>
        <taxon>Fagales</taxon>
        <taxon>Fagaceae</taxon>
        <taxon>Fagus</taxon>
    </lineage>
</organism>
<dbReference type="EMBL" id="OIVN01000467">
    <property type="protein sequence ID" value="SPC80708.1"/>
    <property type="molecule type" value="Genomic_DNA"/>
</dbReference>
<gene>
    <name evidence="1" type="ORF">FSB_LOCUS8590</name>
</gene>
<evidence type="ECO:0000313" key="1">
    <source>
        <dbReference type="EMBL" id="SPC80708.1"/>
    </source>
</evidence>